<name>A0A644ZGJ9_9ZZZZ</name>
<feature type="domain" description="GH10" evidence="10">
    <location>
        <begin position="1"/>
        <end position="148"/>
    </location>
</feature>
<evidence type="ECO:0000313" key="11">
    <source>
        <dbReference type="EMBL" id="MPM39448.1"/>
    </source>
</evidence>
<evidence type="ECO:0000256" key="9">
    <source>
        <dbReference type="ARBA" id="ARBA00023326"/>
    </source>
</evidence>
<dbReference type="EC" id="3.2.1.8" evidence="3"/>
<gene>
    <name evidence="11" type="primary">xynZ_3</name>
    <name evidence="11" type="ORF">SDC9_86081</name>
</gene>
<keyword evidence="6 11" id="KW-0378">Hydrolase</keyword>
<dbReference type="SUPFAM" id="SSF51445">
    <property type="entry name" value="(Trans)glycosidases"/>
    <property type="match status" value="1"/>
</dbReference>
<evidence type="ECO:0000256" key="5">
    <source>
        <dbReference type="ARBA" id="ARBA00022729"/>
    </source>
</evidence>
<evidence type="ECO:0000256" key="6">
    <source>
        <dbReference type="ARBA" id="ARBA00022801"/>
    </source>
</evidence>
<dbReference type="AlphaFoldDB" id="A0A644ZGJ9"/>
<evidence type="ECO:0000259" key="10">
    <source>
        <dbReference type="PROSITE" id="PS51760"/>
    </source>
</evidence>
<dbReference type="GO" id="GO:0031176">
    <property type="term" value="F:endo-1,4-beta-xylanase activity"/>
    <property type="evidence" value="ECO:0007669"/>
    <property type="project" value="UniProtKB-EC"/>
</dbReference>
<comment type="caution">
    <text evidence="11">The sequence shown here is derived from an EMBL/GenBank/DDBJ whole genome shotgun (WGS) entry which is preliminary data.</text>
</comment>
<dbReference type="SMART" id="SM00633">
    <property type="entry name" value="Glyco_10"/>
    <property type="match status" value="1"/>
</dbReference>
<sequence length="154" mass="17227">MYKQVKSLKEKGVPIDVVGMQMHFFLPWNSAVTPKKEDVVATMQRFGELGVEVMITEMDVNLHQMKGTTEEKQARQTHLYADMMSACIEAGNCIAFSTWGVSDAYSWITCLGLWGHCAVYSGPMPDAAPLLFDQSFLPKPAYFAVREVLVNAQK</sequence>
<evidence type="ECO:0000256" key="4">
    <source>
        <dbReference type="ARBA" id="ARBA00022651"/>
    </source>
</evidence>
<dbReference type="InterPro" id="IPR017853">
    <property type="entry name" value="GH"/>
</dbReference>
<dbReference type="InterPro" id="IPR044846">
    <property type="entry name" value="GH10"/>
</dbReference>
<evidence type="ECO:0000256" key="7">
    <source>
        <dbReference type="ARBA" id="ARBA00023277"/>
    </source>
</evidence>
<protein>
    <recommendedName>
        <fullName evidence="3">endo-1,4-beta-xylanase</fullName>
        <ecNumber evidence="3">3.2.1.8</ecNumber>
    </recommendedName>
</protein>
<dbReference type="GO" id="GO:0045493">
    <property type="term" value="P:xylan catabolic process"/>
    <property type="evidence" value="ECO:0007669"/>
    <property type="project" value="UniProtKB-KW"/>
</dbReference>
<evidence type="ECO:0000256" key="1">
    <source>
        <dbReference type="ARBA" id="ARBA00000681"/>
    </source>
</evidence>
<organism evidence="11">
    <name type="scientific">bioreactor metagenome</name>
    <dbReference type="NCBI Taxonomy" id="1076179"/>
    <lineage>
        <taxon>unclassified sequences</taxon>
        <taxon>metagenomes</taxon>
        <taxon>ecological metagenomes</taxon>
    </lineage>
</organism>
<keyword evidence="5" id="KW-0732">Signal</keyword>
<dbReference type="PROSITE" id="PS51760">
    <property type="entry name" value="GH10_2"/>
    <property type="match status" value="1"/>
</dbReference>
<keyword evidence="9" id="KW-0624">Polysaccharide degradation</keyword>
<keyword evidence="8 11" id="KW-0326">Glycosidase</keyword>
<evidence type="ECO:0000256" key="8">
    <source>
        <dbReference type="ARBA" id="ARBA00023295"/>
    </source>
</evidence>
<evidence type="ECO:0000256" key="3">
    <source>
        <dbReference type="ARBA" id="ARBA00012590"/>
    </source>
</evidence>
<dbReference type="InterPro" id="IPR001000">
    <property type="entry name" value="GH10_dom"/>
</dbReference>
<accession>A0A644ZGJ9</accession>
<dbReference type="Pfam" id="PF00331">
    <property type="entry name" value="Glyco_hydro_10"/>
    <property type="match status" value="1"/>
</dbReference>
<keyword evidence="7" id="KW-0119">Carbohydrate metabolism</keyword>
<proteinExistence type="inferred from homology"/>
<comment type="similarity">
    <text evidence="2">Belongs to the glycosyl hydrolase 10 (cellulase F) family.</text>
</comment>
<evidence type="ECO:0000256" key="2">
    <source>
        <dbReference type="ARBA" id="ARBA00007495"/>
    </source>
</evidence>
<dbReference type="PANTHER" id="PTHR31490:SF88">
    <property type="entry name" value="BETA-XYLANASE"/>
    <property type="match status" value="1"/>
</dbReference>
<reference evidence="11" key="1">
    <citation type="submission" date="2019-08" db="EMBL/GenBank/DDBJ databases">
        <authorList>
            <person name="Kucharzyk K."/>
            <person name="Murdoch R.W."/>
            <person name="Higgins S."/>
            <person name="Loffler F."/>
        </authorList>
    </citation>
    <scope>NUCLEOTIDE SEQUENCE</scope>
</reference>
<comment type="catalytic activity">
    <reaction evidence="1">
        <text>Endohydrolysis of (1-&gt;4)-beta-D-xylosidic linkages in xylans.</text>
        <dbReference type="EC" id="3.2.1.8"/>
    </reaction>
</comment>
<dbReference type="PANTHER" id="PTHR31490">
    <property type="entry name" value="GLYCOSYL HYDROLASE"/>
    <property type="match status" value="1"/>
</dbReference>
<dbReference type="Gene3D" id="3.20.20.80">
    <property type="entry name" value="Glycosidases"/>
    <property type="match status" value="1"/>
</dbReference>
<keyword evidence="4 11" id="KW-0858">Xylan degradation</keyword>
<dbReference type="EMBL" id="VSSQ01008643">
    <property type="protein sequence ID" value="MPM39448.1"/>
    <property type="molecule type" value="Genomic_DNA"/>
</dbReference>